<accession>A0A1I6EDN3</accession>
<name>A0A1I6EDN3_9RHOB</name>
<evidence type="ECO:0000313" key="1">
    <source>
        <dbReference type="EMBL" id="SFR15767.1"/>
    </source>
</evidence>
<proteinExistence type="predicted"/>
<dbReference type="Proteomes" id="UP000199302">
    <property type="component" value="Unassembled WGS sequence"/>
</dbReference>
<dbReference type="RefSeq" id="WP_092081723.1">
    <property type="nucleotide sequence ID" value="NZ_FOYI01000010.1"/>
</dbReference>
<evidence type="ECO:0000313" key="2">
    <source>
        <dbReference type="Proteomes" id="UP000199302"/>
    </source>
</evidence>
<dbReference type="STRING" id="871652.SAMN04515673_11049"/>
<reference evidence="1 2" key="1">
    <citation type="submission" date="2016-10" db="EMBL/GenBank/DDBJ databases">
        <authorList>
            <person name="de Groot N.N."/>
        </authorList>
    </citation>
    <scope>NUCLEOTIDE SEQUENCE [LARGE SCALE GENOMIC DNA]</scope>
    <source>
        <strain evidence="2">KMM 9023,NRIC 0796,JCM 17311,KCTC 23692</strain>
    </source>
</reference>
<keyword evidence="2" id="KW-1185">Reference proteome</keyword>
<sequence length="60" mass="6270">MGVPEEDLPRPLWLGDPVVDLKPIVFALNNPAWCDPGKAGLLSDLCAPTGSGEPTTVSPD</sequence>
<organism evidence="1 2">
    <name type="scientific">Poseidonocella sedimentorum</name>
    <dbReference type="NCBI Taxonomy" id="871652"/>
    <lineage>
        <taxon>Bacteria</taxon>
        <taxon>Pseudomonadati</taxon>
        <taxon>Pseudomonadota</taxon>
        <taxon>Alphaproteobacteria</taxon>
        <taxon>Rhodobacterales</taxon>
        <taxon>Roseobacteraceae</taxon>
        <taxon>Poseidonocella</taxon>
    </lineage>
</organism>
<protein>
    <submittedName>
        <fullName evidence="1">Uncharacterized protein</fullName>
    </submittedName>
</protein>
<dbReference type="EMBL" id="FOYI01000010">
    <property type="protein sequence ID" value="SFR15767.1"/>
    <property type="molecule type" value="Genomic_DNA"/>
</dbReference>
<dbReference type="OrthoDB" id="9789133at2"/>
<gene>
    <name evidence="1" type="ORF">SAMN04515673_11049</name>
</gene>
<dbReference type="AlphaFoldDB" id="A0A1I6EDN3"/>